<dbReference type="InterPro" id="IPR003439">
    <property type="entry name" value="ABC_transporter-like_ATP-bd"/>
</dbReference>
<dbReference type="Proteomes" id="UP000606193">
    <property type="component" value="Unassembled WGS sequence"/>
</dbReference>
<dbReference type="GO" id="GO:0005524">
    <property type="term" value="F:ATP binding"/>
    <property type="evidence" value="ECO:0007669"/>
    <property type="project" value="UniProtKB-KW"/>
</dbReference>
<evidence type="ECO:0000259" key="6">
    <source>
        <dbReference type="PROSITE" id="PS50893"/>
    </source>
</evidence>
<reference evidence="7 8" key="1">
    <citation type="submission" date="2020-08" db="EMBL/GenBank/DDBJ databases">
        <title>Genome public.</title>
        <authorList>
            <person name="Liu C."/>
            <person name="Sun Q."/>
        </authorList>
    </citation>
    <scope>NUCLEOTIDE SEQUENCE [LARGE SCALE GENOMIC DNA]</scope>
    <source>
        <strain evidence="7 8">NSJ-37</strain>
    </source>
</reference>
<dbReference type="Pfam" id="PF00005">
    <property type="entry name" value="ABC_tran"/>
    <property type="match status" value="1"/>
</dbReference>
<dbReference type="Gene3D" id="3.40.50.300">
    <property type="entry name" value="P-loop containing nucleotide triphosphate hydrolases"/>
    <property type="match status" value="1"/>
</dbReference>
<feature type="domain" description="ABC transporter" evidence="6">
    <location>
        <begin position="2"/>
        <end position="231"/>
    </location>
</feature>
<protein>
    <submittedName>
        <fullName evidence="7">ABC transporter ATP-binding protein</fullName>
    </submittedName>
</protein>
<dbReference type="EMBL" id="JACRSX010000002">
    <property type="protein sequence ID" value="MBC8561557.1"/>
    <property type="molecule type" value="Genomic_DNA"/>
</dbReference>
<organism evidence="7 8">
    <name type="scientific">Jutongia huaianensis</name>
    <dbReference type="NCBI Taxonomy" id="2763668"/>
    <lineage>
        <taxon>Bacteria</taxon>
        <taxon>Bacillati</taxon>
        <taxon>Bacillota</taxon>
        <taxon>Clostridia</taxon>
        <taxon>Lachnospirales</taxon>
        <taxon>Lachnospiraceae</taxon>
        <taxon>Jutongia</taxon>
    </lineage>
</organism>
<evidence type="ECO:0000256" key="4">
    <source>
        <dbReference type="ARBA" id="ARBA00022840"/>
    </source>
</evidence>
<sequence>MIEVKNLVKQYGNHAAVDDLSFTVETGKVVGFLGPNGAGKSTTMNMITGYIAPTSGIVLIDGVDMEEEPEQVRKNIGYLPENPPLYPDMRVREYLYFVAELKKVPRKDRDVMVNEIMNRTKIVDVSERLIRHLSKGYKQRVGVAGAMMGYPEILILDEPTVGLDPNQIIQMRELIRDLSESHTILLSSHIMQEISAVCDEIIIINEGKMIACDTPDNLTMHMASNGLHLVIKGDVPVIKGALRTVSGIKNVVYDEQMEEETLGLTLYSIDKKDLREDVFFALAEAGCPILEMHRQETTLEEAFIALTKGGSRQFGGKKTAEKQTKPEDEKEEE</sequence>
<dbReference type="RefSeq" id="WP_118676702.1">
    <property type="nucleotide sequence ID" value="NZ_JACRSX010000002.1"/>
</dbReference>
<gene>
    <name evidence="7" type="ORF">H8704_02755</name>
</gene>
<dbReference type="InterPro" id="IPR027417">
    <property type="entry name" value="P-loop_NTPase"/>
</dbReference>
<accession>A0ABR7MYV0</accession>
<comment type="similarity">
    <text evidence="1">Belongs to the ABC transporter superfamily.</text>
</comment>
<dbReference type="PROSITE" id="PS50893">
    <property type="entry name" value="ABC_TRANSPORTER_2"/>
    <property type="match status" value="1"/>
</dbReference>
<keyword evidence="4 7" id="KW-0067">ATP-binding</keyword>
<feature type="compositionally biased region" description="Basic and acidic residues" evidence="5">
    <location>
        <begin position="318"/>
        <end position="333"/>
    </location>
</feature>
<name>A0ABR7MYV0_9FIRM</name>
<comment type="caution">
    <text evidence="7">The sequence shown here is derived from an EMBL/GenBank/DDBJ whole genome shotgun (WGS) entry which is preliminary data.</text>
</comment>
<evidence type="ECO:0000256" key="3">
    <source>
        <dbReference type="ARBA" id="ARBA00022741"/>
    </source>
</evidence>
<evidence type="ECO:0000256" key="5">
    <source>
        <dbReference type="SAM" id="MobiDB-lite"/>
    </source>
</evidence>
<dbReference type="PANTHER" id="PTHR43335">
    <property type="entry name" value="ABC TRANSPORTER, ATP-BINDING PROTEIN"/>
    <property type="match status" value="1"/>
</dbReference>
<keyword evidence="2" id="KW-0813">Transport</keyword>
<proteinExistence type="inferred from homology"/>
<evidence type="ECO:0000313" key="8">
    <source>
        <dbReference type="Proteomes" id="UP000606193"/>
    </source>
</evidence>
<dbReference type="PANTHER" id="PTHR43335:SF4">
    <property type="entry name" value="ABC TRANSPORTER, ATP-BINDING PROTEIN"/>
    <property type="match status" value="1"/>
</dbReference>
<dbReference type="SUPFAM" id="SSF52540">
    <property type="entry name" value="P-loop containing nucleoside triphosphate hydrolases"/>
    <property type="match status" value="1"/>
</dbReference>
<evidence type="ECO:0000313" key="7">
    <source>
        <dbReference type="EMBL" id="MBC8561557.1"/>
    </source>
</evidence>
<feature type="region of interest" description="Disordered" evidence="5">
    <location>
        <begin position="311"/>
        <end position="333"/>
    </location>
</feature>
<keyword evidence="8" id="KW-1185">Reference proteome</keyword>
<keyword evidence="3" id="KW-0547">Nucleotide-binding</keyword>
<evidence type="ECO:0000256" key="1">
    <source>
        <dbReference type="ARBA" id="ARBA00005417"/>
    </source>
</evidence>
<dbReference type="SMART" id="SM00382">
    <property type="entry name" value="AAA"/>
    <property type="match status" value="1"/>
</dbReference>
<dbReference type="CDD" id="cd03230">
    <property type="entry name" value="ABC_DR_subfamily_A"/>
    <property type="match status" value="1"/>
</dbReference>
<dbReference type="InterPro" id="IPR003593">
    <property type="entry name" value="AAA+_ATPase"/>
</dbReference>
<evidence type="ECO:0000256" key="2">
    <source>
        <dbReference type="ARBA" id="ARBA00022448"/>
    </source>
</evidence>